<keyword evidence="2" id="KW-0028">Amino-acid biosynthesis</keyword>
<dbReference type="Pfam" id="PF00977">
    <property type="entry name" value="His_biosynth"/>
    <property type="match status" value="1"/>
</dbReference>
<keyword evidence="3" id="KW-0413">Isomerase</keyword>
<organism evidence="3 4">
    <name type="scientific">Methanothermobacter tenebrarum</name>
    <dbReference type="NCBI Taxonomy" id="680118"/>
    <lineage>
        <taxon>Archaea</taxon>
        <taxon>Methanobacteriati</taxon>
        <taxon>Methanobacteriota</taxon>
        <taxon>Methanomada group</taxon>
        <taxon>Methanobacteria</taxon>
        <taxon>Methanobacteriales</taxon>
        <taxon>Methanobacteriaceae</taxon>
        <taxon>Methanothermobacter</taxon>
    </lineage>
</organism>
<dbReference type="InterPro" id="IPR044524">
    <property type="entry name" value="Isoase_HisA-like"/>
</dbReference>
<keyword evidence="2" id="KW-0368">Histidine biosynthesis</keyword>
<dbReference type="EMBL" id="AP025698">
    <property type="protein sequence ID" value="BDH79640.1"/>
    <property type="molecule type" value="Genomic_DNA"/>
</dbReference>
<evidence type="ECO:0000256" key="2">
    <source>
        <dbReference type="RuleBase" id="RU003657"/>
    </source>
</evidence>
<dbReference type="CDD" id="cd04723">
    <property type="entry name" value="HisA_HisF"/>
    <property type="match status" value="1"/>
</dbReference>
<protein>
    <submittedName>
        <fullName evidence="3">Phosphoribosylformimino-5-aminoimidazole carboxamide ribotide isomerase</fullName>
    </submittedName>
</protein>
<dbReference type="InterPro" id="IPR013785">
    <property type="entry name" value="Aldolase_TIM"/>
</dbReference>
<dbReference type="Proteomes" id="UP000831817">
    <property type="component" value="Chromosome"/>
</dbReference>
<dbReference type="GeneID" id="71965539"/>
<sequence>MMEVIPVLDLMGSLAVTGKSGKREEYKPLESIFATSPNPVEIALSLKRAGARRIYIADLDAITGQGSNIQLIQEINHLIPVMVDFGVRDFKGFEFGLKIAWQVIVATETLKDINELEKIFEVFPRSRIVVSVDTKNGQLYSKNLNMTLEEFRDVLIQLDPGELILLDLSRVGTQQGINRGLIKKFEKFDIIPGGGIRVQDIRTLLSMGIRKVLAGTALHQGKIPLYIR</sequence>
<dbReference type="RefSeq" id="WP_248563984.1">
    <property type="nucleotide sequence ID" value="NZ_AP025698.1"/>
</dbReference>
<dbReference type="Gene3D" id="3.20.20.70">
    <property type="entry name" value="Aldolase class I"/>
    <property type="match status" value="1"/>
</dbReference>
<dbReference type="SUPFAM" id="SSF51366">
    <property type="entry name" value="Ribulose-phoshate binding barrel"/>
    <property type="match status" value="1"/>
</dbReference>
<comment type="similarity">
    <text evidence="1 2">Belongs to the HisA/HisF family.</text>
</comment>
<evidence type="ECO:0000313" key="3">
    <source>
        <dbReference type="EMBL" id="BDH79640.1"/>
    </source>
</evidence>
<evidence type="ECO:0000313" key="4">
    <source>
        <dbReference type="Proteomes" id="UP000831817"/>
    </source>
</evidence>
<keyword evidence="4" id="KW-1185">Reference proteome</keyword>
<accession>A0ABM7YBU9</accession>
<dbReference type="PANTHER" id="PTHR43090">
    <property type="entry name" value="1-(5-PHOSPHORIBOSYL)-5-[(5-PHOSPHORIBOSYLAMINO)METHYLIDENEAMINO] IMIDAZOLE-4-CARBOXAMIDE ISOMERASE"/>
    <property type="match status" value="1"/>
</dbReference>
<dbReference type="PANTHER" id="PTHR43090:SF2">
    <property type="entry name" value="1-(5-PHOSPHORIBOSYL)-5-[(5-PHOSPHORIBOSYLAMINO)METHYLIDENEAMINO] IMIDAZOLE-4-CARBOXAMIDE ISOMERASE"/>
    <property type="match status" value="1"/>
</dbReference>
<evidence type="ECO:0000256" key="1">
    <source>
        <dbReference type="ARBA" id="ARBA00009667"/>
    </source>
</evidence>
<dbReference type="InterPro" id="IPR006062">
    <property type="entry name" value="His_biosynth"/>
</dbReference>
<reference evidence="3 4" key="1">
    <citation type="submission" date="2022-04" db="EMBL/GenBank/DDBJ databases">
        <title>Complete genome of Methanothermobacter tenebrarum strain RMAS.</title>
        <authorList>
            <person name="Nakamura K."/>
            <person name="Oshima K."/>
            <person name="Hattori M."/>
            <person name="Kamagata Y."/>
            <person name="Takamizawa K."/>
        </authorList>
    </citation>
    <scope>NUCLEOTIDE SEQUENCE [LARGE SCALE GENOMIC DNA]</scope>
    <source>
        <strain evidence="3 4">RMAS</strain>
    </source>
</reference>
<dbReference type="InterPro" id="IPR011060">
    <property type="entry name" value="RibuloseP-bd_barrel"/>
</dbReference>
<dbReference type="InterPro" id="IPR004650">
    <property type="entry name" value="HisA/F-archaeal"/>
</dbReference>
<name>A0ABM7YBU9_9EURY</name>
<gene>
    <name evidence="3" type="ORF">MTTB_10190</name>
</gene>
<dbReference type="GO" id="GO:0016853">
    <property type="term" value="F:isomerase activity"/>
    <property type="evidence" value="ECO:0007669"/>
    <property type="project" value="UniProtKB-KW"/>
</dbReference>
<dbReference type="NCBIfam" id="TIGR00734">
    <property type="entry name" value="hisAF_rel"/>
    <property type="match status" value="1"/>
</dbReference>
<proteinExistence type="inferred from homology"/>